<keyword evidence="1 3" id="KW-0963">Cytoplasm</keyword>
<evidence type="ECO:0000256" key="2">
    <source>
        <dbReference type="ARBA" id="ARBA00022884"/>
    </source>
</evidence>
<comment type="similarity">
    <text evidence="3">Belongs to the KhpA RNA-binding protein family.</text>
</comment>
<dbReference type="AlphaFoldDB" id="A0A1T4NFN8"/>
<evidence type="ECO:0000256" key="3">
    <source>
        <dbReference type="HAMAP-Rule" id="MF_00088"/>
    </source>
</evidence>
<reference evidence="5" key="1">
    <citation type="submission" date="2017-02" db="EMBL/GenBank/DDBJ databases">
        <authorList>
            <person name="Varghese N."/>
            <person name="Submissions S."/>
        </authorList>
    </citation>
    <scope>NUCLEOTIDE SEQUENCE [LARGE SCALE GENOMIC DNA]</scope>
    <source>
        <strain evidence="5">DSM 15739</strain>
    </source>
</reference>
<dbReference type="Proteomes" id="UP000189941">
    <property type="component" value="Unassembled WGS sequence"/>
</dbReference>
<dbReference type="GO" id="GO:0003723">
    <property type="term" value="F:RNA binding"/>
    <property type="evidence" value="ECO:0007669"/>
    <property type="project" value="UniProtKB-UniRule"/>
</dbReference>
<dbReference type="EMBL" id="FUWO01000018">
    <property type="protein sequence ID" value="SJZ77598.1"/>
    <property type="molecule type" value="Genomic_DNA"/>
</dbReference>
<protein>
    <recommendedName>
        <fullName evidence="3">RNA-binding protein KhpA</fullName>
    </recommendedName>
    <alternativeName>
        <fullName evidence="3">KH-domain protein A</fullName>
    </alternativeName>
</protein>
<keyword evidence="3" id="KW-0133">Cell shape</keyword>
<dbReference type="STRING" id="1121925.SAMN02746011_01732"/>
<dbReference type="PANTHER" id="PTHR34654:SF1">
    <property type="entry name" value="RNA-BINDING PROTEIN KHPA"/>
    <property type="match status" value="1"/>
</dbReference>
<dbReference type="SUPFAM" id="SSF54814">
    <property type="entry name" value="Prokaryotic type KH domain (KH-domain type II)"/>
    <property type="match status" value="1"/>
</dbReference>
<dbReference type="OrthoDB" id="9812389at2"/>
<keyword evidence="5" id="KW-1185">Reference proteome</keyword>
<comment type="subcellular location">
    <subcellularLocation>
        <location evidence="3">Cytoplasm</location>
    </subcellularLocation>
</comment>
<gene>
    <name evidence="3" type="primary">khpA</name>
    <name evidence="4" type="ORF">SAMN02746011_01732</name>
</gene>
<dbReference type="InterPro" id="IPR015946">
    <property type="entry name" value="KH_dom-like_a/b"/>
</dbReference>
<keyword evidence="3" id="KW-0143">Chaperone</keyword>
<dbReference type="RefSeq" id="WP_078756428.1">
    <property type="nucleotide sequence ID" value="NZ_FUWO01000018.1"/>
</dbReference>
<dbReference type="InterPro" id="IPR009019">
    <property type="entry name" value="KH_sf_prok-type"/>
</dbReference>
<name>A0A1T4NFN8_9LACT</name>
<dbReference type="GO" id="GO:0008360">
    <property type="term" value="P:regulation of cell shape"/>
    <property type="evidence" value="ECO:0007669"/>
    <property type="project" value="UniProtKB-KW"/>
</dbReference>
<dbReference type="HAMAP" id="MF_00088">
    <property type="entry name" value="KhpA"/>
    <property type="match status" value="1"/>
</dbReference>
<comment type="function">
    <text evidence="3">A probable RNA chaperone. Forms a complex with KhpB which binds to cellular RNA and controls its expression. Plays a role in peptidoglycan (PG) homeostasis and cell length regulation.</text>
</comment>
<dbReference type="InterPro" id="IPR020627">
    <property type="entry name" value="KhpA"/>
</dbReference>
<keyword evidence="3" id="KW-0961">Cell wall biogenesis/degradation</keyword>
<organism evidence="4 5">
    <name type="scientific">Globicatella sulfidifaciens DSM 15739</name>
    <dbReference type="NCBI Taxonomy" id="1121925"/>
    <lineage>
        <taxon>Bacteria</taxon>
        <taxon>Bacillati</taxon>
        <taxon>Bacillota</taxon>
        <taxon>Bacilli</taxon>
        <taxon>Lactobacillales</taxon>
        <taxon>Aerococcaceae</taxon>
        <taxon>Globicatella</taxon>
    </lineage>
</organism>
<dbReference type="GO" id="GO:0009252">
    <property type="term" value="P:peptidoglycan biosynthetic process"/>
    <property type="evidence" value="ECO:0007669"/>
    <property type="project" value="UniProtKB-UniRule"/>
</dbReference>
<evidence type="ECO:0000313" key="4">
    <source>
        <dbReference type="EMBL" id="SJZ77598.1"/>
    </source>
</evidence>
<keyword evidence="2 3" id="KW-0694">RNA-binding</keyword>
<accession>A0A1T4NFN8</accession>
<proteinExistence type="inferred from homology"/>
<dbReference type="GO" id="GO:0071555">
    <property type="term" value="P:cell wall organization"/>
    <property type="evidence" value="ECO:0007669"/>
    <property type="project" value="UniProtKB-KW"/>
</dbReference>
<dbReference type="CDD" id="cd22533">
    <property type="entry name" value="KH-II_YlqC-like"/>
    <property type="match status" value="1"/>
</dbReference>
<sequence>MANINQLIRTIVEPLIEFPEELTIEEVDTDEFYEYHLFLNPEDIGRVIGKKGRVARAIRTIVYSVRTNNRKRTRLVIVDEANDQNDNDVDDMNDDE</sequence>
<dbReference type="PANTHER" id="PTHR34654">
    <property type="entry name" value="UPF0109 PROTEIN SCO5592"/>
    <property type="match status" value="1"/>
</dbReference>
<dbReference type="GO" id="GO:0005737">
    <property type="term" value="C:cytoplasm"/>
    <property type="evidence" value="ECO:0007669"/>
    <property type="project" value="UniProtKB-SubCell"/>
</dbReference>
<evidence type="ECO:0000256" key="1">
    <source>
        <dbReference type="ARBA" id="ARBA00022490"/>
    </source>
</evidence>
<dbReference type="Pfam" id="PF13083">
    <property type="entry name" value="KH_KhpA-B"/>
    <property type="match status" value="1"/>
</dbReference>
<evidence type="ECO:0000313" key="5">
    <source>
        <dbReference type="Proteomes" id="UP000189941"/>
    </source>
</evidence>
<comment type="subunit">
    <text evidence="3">Forms a complex with KhpB.</text>
</comment>
<dbReference type="Gene3D" id="3.30.300.20">
    <property type="match status" value="1"/>
</dbReference>